<dbReference type="InterPro" id="IPR038665">
    <property type="entry name" value="Voltage-dep_anion_channel_sf"/>
</dbReference>
<reference evidence="9 10" key="1">
    <citation type="journal article" date="2021" name="Microbiol. Spectr.">
        <title>A Single Bacterium Capable of Oxidation and Reduction of Iron at Circumneutral pH.</title>
        <authorList>
            <person name="Kato S."/>
            <person name="Ohkuma M."/>
        </authorList>
    </citation>
    <scope>NUCLEOTIDE SEQUENCE [LARGE SCALE GENOMIC DNA]</scope>
    <source>
        <strain evidence="9 10">MIZ03</strain>
    </source>
</reference>
<dbReference type="InterPro" id="IPR004695">
    <property type="entry name" value="SLAC1/Mae1/Ssu1/TehA"/>
</dbReference>
<feature type="transmembrane region" description="Helical" evidence="8">
    <location>
        <begin position="103"/>
        <end position="132"/>
    </location>
</feature>
<feature type="transmembrane region" description="Helical" evidence="8">
    <location>
        <begin position="211"/>
        <end position="231"/>
    </location>
</feature>
<protein>
    <recommendedName>
        <fullName evidence="11">C4-dicarboxylate transporter/malic acid transport protein</fullName>
    </recommendedName>
</protein>
<keyword evidence="4" id="KW-1003">Cell membrane</keyword>
<feature type="transmembrane region" description="Helical" evidence="8">
    <location>
        <begin position="44"/>
        <end position="64"/>
    </location>
</feature>
<feature type="transmembrane region" description="Helical" evidence="8">
    <location>
        <begin position="317"/>
        <end position="334"/>
    </location>
</feature>
<evidence type="ECO:0000256" key="1">
    <source>
        <dbReference type="ARBA" id="ARBA00004651"/>
    </source>
</evidence>
<feature type="transmembrane region" description="Helical" evidence="8">
    <location>
        <begin position="144"/>
        <end position="166"/>
    </location>
</feature>
<organism evidence="9 10">
    <name type="scientific">Rhodoferax lithotrophicus</name>
    <dbReference type="NCBI Taxonomy" id="2798804"/>
    <lineage>
        <taxon>Bacteria</taxon>
        <taxon>Pseudomonadati</taxon>
        <taxon>Pseudomonadota</taxon>
        <taxon>Betaproteobacteria</taxon>
        <taxon>Burkholderiales</taxon>
        <taxon>Comamonadaceae</taxon>
        <taxon>Rhodoferax</taxon>
    </lineage>
</organism>
<proteinExistence type="inferred from homology"/>
<feature type="transmembrane region" description="Helical" evidence="8">
    <location>
        <begin position="285"/>
        <end position="305"/>
    </location>
</feature>
<comment type="similarity">
    <text evidence="2">Belongs to the tellurite-resistance/dicarboxylate transporter (TDT) family.</text>
</comment>
<keyword evidence="10" id="KW-1185">Reference proteome</keyword>
<sequence length="345" mass="38968">MASSFDRLRWLEALSPGNFALVMATGIISYAFDKTGSPALAQFLFGVAACAWVILVILSCWRVIRFPNAVRVDLLNIRRVFAFFTLVAATDVLGLLLNRYGQTYWAIACWVLAFVAWSLLLYLSFSVLTFLTHEHSVNVVHGDWLTSIVGTQSLVLLGATIAPQLGQYGGYMMIEIHMLWGLGLIFYGIFITLFCYRIFFLTFKPEDTSPLLWVIMGAAAVSANAGTSLIVSDIQMPFLTALRPFIDGVTLLLWAWATWWIPMLIIFGVWKHLVRRRPVQYEATLWSMVFPLGMYAVTSFRFGLAADFFPLEWISRVMVWVAFGTWCLVMTGMLHRTMGALRHPT</sequence>
<comment type="subcellular location">
    <subcellularLocation>
        <location evidence="1">Cell membrane</location>
        <topology evidence="1">Multi-pass membrane protein</topology>
    </subcellularLocation>
</comment>
<evidence type="ECO:0000256" key="3">
    <source>
        <dbReference type="ARBA" id="ARBA00022448"/>
    </source>
</evidence>
<dbReference type="Proteomes" id="UP000824366">
    <property type="component" value="Chromosome"/>
</dbReference>
<keyword evidence="3" id="KW-0813">Transport</keyword>
<feature type="transmembrane region" description="Helical" evidence="8">
    <location>
        <begin position="12"/>
        <end position="32"/>
    </location>
</feature>
<evidence type="ECO:0000313" key="9">
    <source>
        <dbReference type="EMBL" id="BCO27437.1"/>
    </source>
</evidence>
<dbReference type="EMBL" id="AP024238">
    <property type="protein sequence ID" value="BCO27437.1"/>
    <property type="molecule type" value="Genomic_DNA"/>
</dbReference>
<feature type="transmembrane region" description="Helical" evidence="8">
    <location>
        <begin position="178"/>
        <end position="199"/>
    </location>
</feature>
<evidence type="ECO:0000256" key="7">
    <source>
        <dbReference type="ARBA" id="ARBA00023136"/>
    </source>
</evidence>
<dbReference type="CDD" id="cd09319">
    <property type="entry name" value="TDT_like_1"/>
    <property type="match status" value="1"/>
</dbReference>
<name>A0ABM7MMA7_9BURK</name>
<feature type="transmembrane region" description="Helical" evidence="8">
    <location>
        <begin position="251"/>
        <end position="273"/>
    </location>
</feature>
<evidence type="ECO:0008006" key="11">
    <source>
        <dbReference type="Google" id="ProtNLM"/>
    </source>
</evidence>
<evidence type="ECO:0000256" key="8">
    <source>
        <dbReference type="SAM" id="Phobius"/>
    </source>
</evidence>
<dbReference type="RefSeq" id="WP_223912408.1">
    <property type="nucleotide sequence ID" value="NZ_AP024238.1"/>
</dbReference>
<dbReference type="InterPro" id="IPR051629">
    <property type="entry name" value="Sulfite_efflux_TDT"/>
</dbReference>
<evidence type="ECO:0000313" key="10">
    <source>
        <dbReference type="Proteomes" id="UP000824366"/>
    </source>
</evidence>
<evidence type="ECO:0000256" key="6">
    <source>
        <dbReference type="ARBA" id="ARBA00022989"/>
    </source>
</evidence>
<evidence type="ECO:0000256" key="4">
    <source>
        <dbReference type="ARBA" id="ARBA00022475"/>
    </source>
</evidence>
<keyword evidence="5 8" id="KW-0812">Transmembrane</keyword>
<keyword evidence="7 8" id="KW-0472">Membrane</keyword>
<evidence type="ECO:0000256" key="5">
    <source>
        <dbReference type="ARBA" id="ARBA00022692"/>
    </source>
</evidence>
<dbReference type="Pfam" id="PF03595">
    <property type="entry name" value="SLAC1"/>
    <property type="match status" value="1"/>
</dbReference>
<keyword evidence="6 8" id="KW-1133">Transmembrane helix</keyword>
<dbReference type="PANTHER" id="PTHR31686:SF1">
    <property type="entry name" value="SULFITE EFFLUX PUMP SSU1"/>
    <property type="match status" value="1"/>
</dbReference>
<dbReference type="PANTHER" id="PTHR31686">
    <property type="match status" value="1"/>
</dbReference>
<accession>A0ABM7MMA7</accession>
<gene>
    <name evidence="9" type="ORF">MIZ03_2325</name>
</gene>
<dbReference type="Gene3D" id="1.50.10.150">
    <property type="entry name" value="Voltage-dependent anion channel"/>
    <property type="match status" value="1"/>
</dbReference>
<feature type="transmembrane region" description="Helical" evidence="8">
    <location>
        <begin position="76"/>
        <end position="97"/>
    </location>
</feature>
<evidence type="ECO:0000256" key="2">
    <source>
        <dbReference type="ARBA" id="ARBA00008566"/>
    </source>
</evidence>